<accession>A0ABU7NWF8</accession>
<name>A0ABU7NWF8_9ACTN</name>
<keyword evidence="2" id="KW-1185">Reference proteome</keyword>
<reference evidence="1 2" key="1">
    <citation type="submission" date="2023-12" db="EMBL/GenBank/DDBJ databases">
        <title>30 novel species of actinomycetes from the DSMZ collection.</title>
        <authorList>
            <person name="Nouioui I."/>
        </authorList>
    </citation>
    <scope>NUCLEOTIDE SEQUENCE [LARGE SCALE GENOMIC DNA]</scope>
    <source>
        <strain evidence="1 2">DSM 41528</strain>
    </source>
</reference>
<sequence length="263" mass="29516">MRSHESRFTVCADAIDPCPPLRLDAALEGLAGTFRGMAAHPDEYNCDCHWGSAEELAQLKVADVVLEPDLLRRTWKAVDWEFPGEVLRRILPQLAGELVAGRVEPLFGMEEVGRAFARGRWQAWPDEQAAAVREFLCAWWAHTLTDPRAAVPAYEVLACCAEASGTLTPWLAAWAAQTGPVADRRLAEAVDRWAYDLLGDELPWDAWEGEDELCAELTGWLVRHAPARLRSQGAPEELLHRVRLLGLTGEARWEDPHWPGYRY</sequence>
<dbReference type="EMBL" id="JAZBJP010000023">
    <property type="protein sequence ID" value="MEE4423207.1"/>
    <property type="molecule type" value="Genomic_DNA"/>
</dbReference>
<organism evidence="1 2">
    <name type="scientific">Streptomyces bugieae</name>
    <dbReference type="NCBI Taxonomy" id="3098223"/>
    <lineage>
        <taxon>Bacteria</taxon>
        <taxon>Bacillati</taxon>
        <taxon>Actinomycetota</taxon>
        <taxon>Actinomycetes</taxon>
        <taxon>Kitasatosporales</taxon>
        <taxon>Streptomycetaceae</taxon>
        <taxon>Streptomyces</taxon>
    </lineage>
</organism>
<protein>
    <recommendedName>
        <fullName evidence="3">DUF4253 domain-containing protein</fullName>
    </recommendedName>
</protein>
<evidence type="ECO:0000313" key="2">
    <source>
        <dbReference type="Proteomes" id="UP001307760"/>
    </source>
</evidence>
<gene>
    <name evidence="1" type="ORF">V2J85_28225</name>
</gene>
<evidence type="ECO:0008006" key="3">
    <source>
        <dbReference type="Google" id="ProtNLM"/>
    </source>
</evidence>
<proteinExistence type="predicted"/>
<dbReference type="Proteomes" id="UP001307760">
    <property type="component" value="Unassembled WGS sequence"/>
</dbReference>
<comment type="caution">
    <text evidence="1">The sequence shown here is derived from an EMBL/GenBank/DDBJ whole genome shotgun (WGS) entry which is preliminary data.</text>
</comment>
<evidence type="ECO:0000313" key="1">
    <source>
        <dbReference type="EMBL" id="MEE4423207.1"/>
    </source>
</evidence>
<dbReference type="RefSeq" id="WP_330823114.1">
    <property type="nucleotide sequence ID" value="NZ_JAZBJP010000023.1"/>
</dbReference>